<dbReference type="InterPro" id="IPR039910">
    <property type="entry name" value="D15-like"/>
</dbReference>
<protein>
    <recommendedName>
        <fullName evidence="6">Bacterial surface antigen (D15) domain-containing protein</fullName>
    </recommendedName>
</protein>
<evidence type="ECO:0000256" key="5">
    <source>
        <dbReference type="ARBA" id="ARBA00023136"/>
    </source>
</evidence>
<feature type="domain" description="Bacterial surface antigen (D15)" evidence="6">
    <location>
        <begin position="21"/>
        <end position="356"/>
    </location>
</feature>
<dbReference type="Pfam" id="PF01103">
    <property type="entry name" value="Omp85"/>
    <property type="match status" value="1"/>
</dbReference>
<evidence type="ECO:0000313" key="7">
    <source>
        <dbReference type="EMBL" id="CDF33504.1"/>
    </source>
</evidence>
<dbReference type="InterPro" id="IPR000184">
    <property type="entry name" value="Bac_surfAg_D15"/>
</dbReference>
<organism evidence="7 8">
    <name type="scientific">Chondrus crispus</name>
    <name type="common">Carrageen Irish moss</name>
    <name type="synonym">Polymorpha crispa</name>
    <dbReference type="NCBI Taxonomy" id="2769"/>
    <lineage>
        <taxon>Eukaryota</taxon>
        <taxon>Rhodophyta</taxon>
        <taxon>Florideophyceae</taxon>
        <taxon>Rhodymeniophycidae</taxon>
        <taxon>Gigartinales</taxon>
        <taxon>Gigartinaceae</taxon>
        <taxon>Chondrus</taxon>
    </lineage>
</organism>
<dbReference type="EMBL" id="HG001648">
    <property type="protein sequence ID" value="CDF33504.1"/>
    <property type="molecule type" value="Genomic_DNA"/>
</dbReference>
<dbReference type="AlphaFoldDB" id="R7Q682"/>
<dbReference type="OMA" id="SGIWRQI"/>
<evidence type="ECO:0000259" key="6">
    <source>
        <dbReference type="Pfam" id="PF01103"/>
    </source>
</evidence>
<keyword evidence="4" id="KW-0812">Transmembrane</keyword>
<keyword evidence="8" id="KW-1185">Reference proteome</keyword>
<dbReference type="GeneID" id="17321022"/>
<accession>R7Q682</accession>
<dbReference type="Gramene" id="CDF33504">
    <property type="protein sequence ID" value="CDF33504"/>
    <property type="gene ID" value="CHC_T00002091001"/>
</dbReference>
<gene>
    <name evidence="7" type="ORF">CHC_T00002091001</name>
</gene>
<dbReference type="GO" id="GO:0005741">
    <property type="term" value="C:mitochondrial outer membrane"/>
    <property type="evidence" value="ECO:0007669"/>
    <property type="project" value="UniProtKB-SubCell"/>
</dbReference>
<dbReference type="Gene3D" id="2.40.160.50">
    <property type="entry name" value="membrane protein fhac: a member of the omp85/tpsb transporter family"/>
    <property type="match status" value="1"/>
</dbReference>
<dbReference type="STRING" id="2769.R7Q682"/>
<evidence type="ECO:0000256" key="4">
    <source>
        <dbReference type="ARBA" id="ARBA00022692"/>
    </source>
</evidence>
<dbReference type="PANTHER" id="PTHR12815">
    <property type="entry name" value="SORTING AND ASSEMBLY MACHINERY SAMM50 PROTEIN FAMILY MEMBER"/>
    <property type="match status" value="1"/>
</dbReference>
<dbReference type="PANTHER" id="PTHR12815:SF18">
    <property type="entry name" value="SORTING AND ASSEMBLY MACHINERY COMPONENT 50 HOMOLOG"/>
    <property type="match status" value="1"/>
</dbReference>
<dbReference type="PhylomeDB" id="R7Q682"/>
<keyword evidence="3" id="KW-1134">Transmembrane beta strand</keyword>
<evidence type="ECO:0000313" key="8">
    <source>
        <dbReference type="Proteomes" id="UP000012073"/>
    </source>
</evidence>
<keyword evidence="5" id="KW-0472">Membrane</keyword>
<dbReference type="OrthoDB" id="1724197at2759"/>
<comment type="subcellular location">
    <subcellularLocation>
        <location evidence="1">Mitochondrion outer membrane</location>
        <topology evidence="1">Multi-pass membrane protein</topology>
    </subcellularLocation>
</comment>
<dbReference type="Proteomes" id="UP000012073">
    <property type="component" value="Unassembled WGS sequence"/>
</dbReference>
<evidence type="ECO:0000256" key="3">
    <source>
        <dbReference type="ARBA" id="ARBA00022452"/>
    </source>
</evidence>
<name>R7Q682_CHOCR</name>
<evidence type="ECO:0000256" key="1">
    <source>
        <dbReference type="ARBA" id="ARBA00004374"/>
    </source>
</evidence>
<dbReference type="KEGG" id="ccp:CHC_T00002091001"/>
<comment type="similarity">
    <text evidence="2">Belongs to the SAM50/omp85 family.</text>
</comment>
<proteinExistence type="inferred from homology"/>
<evidence type="ECO:0000256" key="2">
    <source>
        <dbReference type="ARBA" id="ARBA00010913"/>
    </source>
</evidence>
<reference evidence="8" key="1">
    <citation type="journal article" date="2013" name="Proc. Natl. Acad. Sci. U.S.A.">
        <title>Genome structure and metabolic features in the red seaweed Chondrus crispus shed light on evolution of the Archaeplastida.</title>
        <authorList>
            <person name="Collen J."/>
            <person name="Porcel B."/>
            <person name="Carre W."/>
            <person name="Ball S.G."/>
            <person name="Chaparro C."/>
            <person name="Tonon T."/>
            <person name="Barbeyron T."/>
            <person name="Michel G."/>
            <person name="Noel B."/>
            <person name="Valentin K."/>
            <person name="Elias M."/>
            <person name="Artiguenave F."/>
            <person name="Arun A."/>
            <person name="Aury J.M."/>
            <person name="Barbosa-Neto J.F."/>
            <person name="Bothwell J.H."/>
            <person name="Bouget F.Y."/>
            <person name="Brillet L."/>
            <person name="Cabello-Hurtado F."/>
            <person name="Capella-Gutierrez S."/>
            <person name="Charrier B."/>
            <person name="Cladiere L."/>
            <person name="Cock J.M."/>
            <person name="Coelho S.M."/>
            <person name="Colleoni C."/>
            <person name="Czjzek M."/>
            <person name="Da Silva C."/>
            <person name="Delage L."/>
            <person name="Denoeud F."/>
            <person name="Deschamps P."/>
            <person name="Dittami S.M."/>
            <person name="Gabaldon T."/>
            <person name="Gachon C.M."/>
            <person name="Groisillier A."/>
            <person name="Herve C."/>
            <person name="Jabbari K."/>
            <person name="Katinka M."/>
            <person name="Kloareg B."/>
            <person name="Kowalczyk N."/>
            <person name="Labadie K."/>
            <person name="Leblanc C."/>
            <person name="Lopez P.J."/>
            <person name="McLachlan D.H."/>
            <person name="Meslet-Cladiere L."/>
            <person name="Moustafa A."/>
            <person name="Nehr Z."/>
            <person name="Nyvall Collen P."/>
            <person name="Panaud O."/>
            <person name="Partensky F."/>
            <person name="Poulain J."/>
            <person name="Rensing S.A."/>
            <person name="Rousvoal S."/>
            <person name="Samson G."/>
            <person name="Symeonidi A."/>
            <person name="Weissenbach J."/>
            <person name="Zambounis A."/>
            <person name="Wincker P."/>
            <person name="Boyen C."/>
        </authorList>
    </citation>
    <scope>NUCLEOTIDE SEQUENCE [LARGE SCALE GENOMIC DNA]</scope>
    <source>
        <strain evidence="8">cv. Stackhouse</strain>
    </source>
</reference>
<sequence>MTTDGERETSLDTAFVWRNVRGRLDTLKASASWLGGGGPGSYGHQPSTSFDVHYTQPFVLGLDSSAFARVGQRFRNHLDHSSYTLNVRDCAVGVHLPLGRFSVNSAWREVAAVDDSASPLIREEAGHSWKTSLRHEVARDTRDHPAMPTSGALLSASTELTLPRLGDVAFAKGEAEAQTHVPLGASGAALALSARAGLVCSREGARVRVQDRFFLGGPNSMRGFDLRGVGPRDAADAVGGDTFYTVAAVLSTPVPQTSMLWQLFNARVHAFWCAGDLADISVVSKGVKRVMEGGGLQNKAKAGWGELQKSVRVAAGLGVALETSVGRVELNFCHVLRSAQSDVPSSKFQLGISESFW</sequence>
<dbReference type="RefSeq" id="XP_005713307.1">
    <property type="nucleotide sequence ID" value="XM_005713250.1"/>
</dbReference>